<feature type="region of interest" description="Disordered" evidence="1">
    <location>
        <begin position="1"/>
        <end position="21"/>
    </location>
</feature>
<feature type="compositionally biased region" description="Polar residues" evidence="1">
    <location>
        <begin position="1"/>
        <end position="19"/>
    </location>
</feature>
<organism evidence="2 3">
    <name type="scientific">Pyxidicoccus fallax</name>
    <dbReference type="NCBI Taxonomy" id="394095"/>
    <lineage>
        <taxon>Bacteria</taxon>
        <taxon>Pseudomonadati</taxon>
        <taxon>Myxococcota</taxon>
        <taxon>Myxococcia</taxon>
        <taxon>Myxococcales</taxon>
        <taxon>Cystobacterineae</taxon>
        <taxon>Myxococcaceae</taxon>
        <taxon>Pyxidicoccus</taxon>
    </lineage>
</organism>
<protein>
    <submittedName>
        <fullName evidence="2">Uncharacterized protein</fullName>
    </submittedName>
</protein>
<reference evidence="2 3" key="1">
    <citation type="submission" date="2020-04" db="EMBL/GenBank/DDBJ databases">
        <title>Draft genome of Pyxidicoccus fallax type strain.</title>
        <authorList>
            <person name="Whitworth D.E."/>
        </authorList>
    </citation>
    <scope>NUCLEOTIDE SEQUENCE [LARGE SCALE GENOMIC DNA]</scope>
    <source>
        <strain evidence="2 3">DSM 14698</strain>
    </source>
</reference>
<dbReference type="RefSeq" id="WP_169348426.1">
    <property type="nucleotide sequence ID" value="NZ_JABBJJ010000171.1"/>
</dbReference>
<gene>
    <name evidence="2" type="ORF">HG543_30530</name>
</gene>
<dbReference type="AlphaFoldDB" id="A0A848LND8"/>
<evidence type="ECO:0000256" key="1">
    <source>
        <dbReference type="SAM" id="MobiDB-lite"/>
    </source>
</evidence>
<evidence type="ECO:0000313" key="2">
    <source>
        <dbReference type="EMBL" id="NMO19172.1"/>
    </source>
</evidence>
<evidence type="ECO:0000313" key="3">
    <source>
        <dbReference type="Proteomes" id="UP000518300"/>
    </source>
</evidence>
<sequence length="218" mass="23131">MTTVRSSSRAHLPEQQSQALLRGTPDDAARRFSELFSKRGFEVTERLKRKGDATLYVFKGRRMAVTTVKNTGFGMAGSVKTVGSAFYVLLTPDADTTRVDLFGKPTIDGRAVCSDEPPAWVPLCQGDVSTEAMWGGGEQVTGREEAETISGLLLEMSLSGSGGPGSMVAMPEAGPVTPSCVASELPEWKTASAPEKKKLLEKCRAPASSEGAQAADTK</sequence>
<accession>A0A848LND8</accession>
<keyword evidence="3" id="KW-1185">Reference proteome</keyword>
<name>A0A848LND8_9BACT</name>
<proteinExistence type="predicted"/>
<comment type="caution">
    <text evidence="2">The sequence shown here is derived from an EMBL/GenBank/DDBJ whole genome shotgun (WGS) entry which is preliminary data.</text>
</comment>
<dbReference type="Proteomes" id="UP000518300">
    <property type="component" value="Unassembled WGS sequence"/>
</dbReference>
<dbReference type="EMBL" id="JABBJJ010000171">
    <property type="protein sequence ID" value="NMO19172.1"/>
    <property type="molecule type" value="Genomic_DNA"/>
</dbReference>